<dbReference type="EnsemblMetazoa" id="CapteT69917">
    <property type="protein sequence ID" value="CapteP69917"/>
    <property type="gene ID" value="CapteG69917"/>
</dbReference>
<name>R7V334_CAPTE</name>
<protein>
    <recommendedName>
        <fullName evidence="6">Antistasin-like domain-containing protein</fullName>
    </recommendedName>
</protein>
<keyword evidence="5" id="KW-0722">Serine protease inhibitor</keyword>
<evidence type="ECO:0000256" key="2">
    <source>
        <dbReference type="ARBA" id="ARBA00008768"/>
    </source>
</evidence>
<evidence type="ECO:0000313" key="9">
    <source>
        <dbReference type="Proteomes" id="UP000014760"/>
    </source>
</evidence>
<comment type="similarity">
    <text evidence="2">Belongs to the protease inhibitor I15 (antistasin) family.</text>
</comment>
<evidence type="ECO:0000256" key="5">
    <source>
        <dbReference type="ARBA" id="ARBA00022900"/>
    </source>
</evidence>
<evidence type="ECO:0000256" key="4">
    <source>
        <dbReference type="ARBA" id="ARBA00022690"/>
    </source>
</evidence>
<comment type="subcellular location">
    <subcellularLocation>
        <location evidence="1">Secreted</location>
    </subcellularLocation>
</comment>
<organism evidence="7">
    <name type="scientific">Capitella teleta</name>
    <name type="common">Polychaete worm</name>
    <dbReference type="NCBI Taxonomy" id="283909"/>
    <lineage>
        <taxon>Eukaryota</taxon>
        <taxon>Metazoa</taxon>
        <taxon>Spiralia</taxon>
        <taxon>Lophotrochozoa</taxon>
        <taxon>Annelida</taxon>
        <taxon>Polychaeta</taxon>
        <taxon>Sedentaria</taxon>
        <taxon>Scolecida</taxon>
        <taxon>Capitellidae</taxon>
        <taxon>Capitella</taxon>
    </lineage>
</organism>
<keyword evidence="9" id="KW-1185">Reference proteome</keyword>
<sequence>CEEMVCSMHCENGFKVDSHGCNTCECYECPAIECRQFCSSGFKRDTHGCQTCECNEEPQTCDEL</sequence>
<dbReference type="GO" id="GO:0005576">
    <property type="term" value="C:extracellular region"/>
    <property type="evidence" value="ECO:0007669"/>
    <property type="project" value="UniProtKB-SubCell"/>
</dbReference>
<dbReference type="InterPro" id="IPR004094">
    <property type="entry name" value="Antistasin-like"/>
</dbReference>
<evidence type="ECO:0000259" key="6">
    <source>
        <dbReference type="PROSITE" id="PS51252"/>
    </source>
</evidence>
<feature type="domain" description="Antistasin-like" evidence="6">
    <location>
        <begin position="1"/>
        <end position="26"/>
    </location>
</feature>
<dbReference type="Gene3D" id="2.10.22.10">
    <property type="entry name" value="Antistasin, domain 1"/>
    <property type="match status" value="2"/>
</dbReference>
<dbReference type="Pfam" id="PF02822">
    <property type="entry name" value="Antistasin"/>
    <property type="match status" value="2"/>
</dbReference>
<evidence type="ECO:0000313" key="7">
    <source>
        <dbReference type="EMBL" id="ELU12907.1"/>
    </source>
</evidence>
<dbReference type="AlphaFoldDB" id="R7V334"/>
<dbReference type="Proteomes" id="UP000014760">
    <property type="component" value="Unassembled WGS sequence"/>
</dbReference>
<evidence type="ECO:0000256" key="1">
    <source>
        <dbReference type="ARBA" id="ARBA00004613"/>
    </source>
</evidence>
<feature type="non-terminal residue" evidence="7">
    <location>
        <position position="64"/>
    </location>
</feature>
<dbReference type="EMBL" id="AMQN01000780">
    <property type="status" value="NOT_ANNOTATED_CDS"/>
    <property type="molecule type" value="Genomic_DNA"/>
</dbReference>
<accession>R7V334</accession>
<reference evidence="8" key="3">
    <citation type="submission" date="2015-06" db="UniProtKB">
        <authorList>
            <consortium name="EnsemblMetazoa"/>
        </authorList>
    </citation>
    <scope>IDENTIFICATION</scope>
</reference>
<dbReference type="InterPro" id="IPR011061">
    <property type="entry name" value="Hirudin/antistatin"/>
</dbReference>
<dbReference type="GO" id="GO:0004867">
    <property type="term" value="F:serine-type endopeptidase inhibitor activity"/>
    <property type="evidence" value="ECO:0007669"/>
    <property type="project" value="UniProtKB-KW"/>
</dbReference>
<feature type="non-terminal residue" evidence="7">
    <location>
        <position position="1"/>
    </location>
</feature>
<dbReference type="SUPFAM" id="SSF57262">
    <property type="entry name" value="Leech antihemostatic proteins"/>
    <property type="match status" value="2"/>
</dbReference>
<keyword evidence="4" id="KW-0646">Protease inhibitor</keyword>
<dbReference type="EMBL" id="KB295623">
    <property type="protein sequence ID" value="ELU12907.1"/>
    <property type="molecule type" value="Genomic_DNA"/>
</dbReference>
<evidence type="ECO:0000313" key="8">
    <source>
        <dbReference type="EnsemblMetazoa" id="CapteP69917"/>
    </source>
</evidence>
<dbReference type="PROSITE" id="PS51252">
    <property type="entry name" value="ANTISTASIN"/>
    <property type="match status" value="2"/>
</dbReference>
<proteinExistence type="inferred from homology"/>
<dbReference type="HOGENOM" id="CLU_195676_0_0_1"/>
<reference evidence="9" key="1">
    <citation type="submission" date="2012-12" db="EMBL/GenBank/DDBJ databases">
        <authorList>
            <person name="Hellsten U."/>
            <person name="Grimwood J."/>
            <person name="Chapman J.A."/>
            <person name="Shapiro H."/>
            <person name="Aerts A."/>
            <person name="Otillar R.P."/>
            <person name="Terry A.Y."/>
            <person name="Boore J.L."/>
            <person name="Simakov O."/>
            <person name="Marletaz F."/>
            <person name="Cho S.-J."/>
            <person name="Edsinger-Gonzales E."/>
            <person name="Havlak P."/>
            <person name="Kuo D.-H."/>
            <person name="Larsson T."/>
            <person name="Lv J."/>
            <person name="Arendt D."/>
            <person name="Savage R."/>
            <person name="Osoegawa K."/>
            <person name="de Jong P."/>
            <person name="Lindberg D.R."/>
            <person name="Seaver E.C."/>
            <person name="Weisblat D.A."/>
            <person name="Putnam N.H."/>
            <person name="Grigoriev I.V."/>
            <person name="Rokhsar D.S."/>
        </authorList>
    </citation>
    <scope>NUCLEOTIDE SEQUENCE</scope>
    <source>
        <strain evidence="9">I ESC-2004</strain>
    </source>
</reference>
<keyword evidence="3" id="KW-0964">Secreted</keyword>
<gene>
    <name evidence="7" type="ORF">CAPTEDRAFT_69917</name>
</gene>
<feature type="domain" description="Antistasin-like" evidence="6">
    <location>
        <begin position="29"/>
        <end position="54"/>
    </location>
</feature>
<dbReference type="STRING" id="283909.R7V334"/>
<dbReference type="OrthoDB" id="10021323at2759"/>
<evidence type="ECO:0000256" key="3">
    <source>
        <dbReference type="ARBA" id="ARBA00022525"/>
    </source>
</evidence>
<reference evidence="7 9" key="2">
    <citation type="journal article" date="2013" name="Nature">
        <title>Insights into bilaterian evolution from three spiralian genomes.</title>
        <authorList>
            <person name="Simakov O."/>
            <person name="Marletaz F."/>
            <person name="Cho S.J."/>
            <person name="Edsinger-Gonzales E."/>
            <person name="Havlak P."/>
            <person name="Hellsten U."/>
            <person name="Kuo D.H."/>
            <person name="Larsson T."/>
            <person name="Lv J."/>
            <person name="Arendt D."/>
            <person name="Savage R."/>
            <person name="Osoegawa K."/>
            <person name="de Jong P."/>
            <person name="Grimwood J."/>
            <person name="Chapman J.A."/>
            <person name="Shapiro H."/>
            <person name="Aerts A."/>
            <person name="Otillar R.P."/>
            <person name="Terry A.Y."/>
            <person name="Boore J.L."/>
            <person name="Grigoriev I.V."/>
            <person name="Lindberg D.R."/>
            <person name="Seaver E.C."/>
            <person name="Weisblat D.A."/>
            <person name="Putnam N.H."/>
            <person name="Rokhsar D.S."/>
        </authorList>
    </citation>
    <scope>NUCLEOTIDE SEQUENCE</scope>
    <source>
        <strain evidence="7 9">I ESC-2004</strain>
    </source>
</reference>